<feature type="region of interest" description="Disordered" evidence="9">
    <location>
        <begin position="355"/>
        <end position="388"/>
    </location>
</feature>
<evidence type="ECO:0000256" key="9">
    <source>
        <dbReference type="SAM" id="MobiDB-lite"/>
    </source>
</evidence>
<dbReference type="SUPFAM" id="SSF57903">
    <property type="entry name" value="FYVE/PHD zinc finger"/>
    <property type="match status" value="1"/>
</dbReference>
<keyword evidence="4" id="KW-0479">Metal-binding</keyword>
<keyword evidence="6" id="KW-0862">Zinc</keyword>
<comment type="function">
    <text evidence="1">Negative regulator of transcription elongation.</text>
</comment>
<dbReference type="Pfam" id="PF07744">
    <property type="entry name" value="SPOC"/>
    <property type="match status" value="1"/>
</dbReference>
<evidence type="ECO:0000313" key="12">
    <source>
        <dbReference type="EMBL" id="CUS20609.1"/>
    </source>
</evidence>
<evidence type="ECO:0000313" key="13">
    <source>
        <dbReference type="Proteomes" id="UP000236544"/>
    </source>
</evidence>
<dbReference type="GO" id="GO:0000977">
    <property type="term" value="F:RNA polymerase II transcription regulatory region sequence-specific DNA binding"/>
    <property type="evidence" value="ECO:0007669"/>
    <property type="project" value="TreeGrafter"/>
</dbReference>
<reference evidence="13" key="1">
    <citation type="submission" date="2015-10" db="EMBL/GenBank/DDBJ databases">
        <authorList>
            <person name="Devillers H."/>
        </authorList>
    </citation>
    <scope>NUCLEOTIDE SEQUENCE [LARGE SCALE GENOMIC DNA]</scope>
</reference>
<dbReference type="OrthoDB" id="79252at2759"/>
<dbReference type="PROSITE" id="PS01359">
    <property type="entry name" value="ZF_PHD_1"/>
    <property type="match status" value="1"/>
</dbReference>
<evidence type="ECO:0000256" key="2">
    <source>
        <dbReference type="ARBA" id="ARBA00011050"/>
    </source>
</evidence>
<sequence>MLEEGVRRSSRRNKGTNKYLQDQRTAELEYVKARAKKREVEADDREISDSVRCLVCGTTDENYDEDNDPHGDMIQCDKCYTWQHIKCMIGQEEADKIGTYYCSICAPSSYPNLKYSIDSQAVKKSHAIKTSEPDDELEDFQKDLSDESANEKLEEDFVRPTKRRKHNGRKNVTTNSTRNQGFRLRDSALKMFRDLFAKYVIPDTVQARRFQPPSQLSCEQYANTLATELEEELYATNVGQEESKFNEVYKEKVRVLFSNLKDQKNIDMKALVVNRALPFNKLVKMSVNELVNPDLRSFKEKVGSEALTQLILEQPHKPRYFKTHKGEELIEDPNDYEPEDMIFNKDILITKRGASPENSLDETPNETSVKVTPVQTSQESDQIYDGSSLDGDENTWKCTMDYKELDCKFSGSVEFIGSSQEMSYTIQRDAVGDSTFVVEGRLSGEEAEKYIRQMASSRAFLVYAIKPGDSSQVDAFEHMFDFLSSRQRYGALVSKRQYVRHVYVIPKTETLQSEVFNFLALNEIEHNLKNQKCLFVVLILRLDMLDLK</sequence>
<feature type="domain" description="PHD-type" evidence="10">
    <location>
        <begin position="50"/>
        <end position="108"/>
    </location>
</feature>
<protein>
    <recommendedName>
        <fullName evidence="3">Transcription factor BYE1</fullName>
    </recommendedName>
</protein>
<dbReference type="Pfam" id="PF00628">
    <property type="entry name" value="PHD"/>
    <property type="match status" value="1"/>
</dbReference>
<feature type="compositionally biased region" description="Polar residues" evidence="9">
    <location>
        <begin position="365"/>
        <end position="381"/>
    </location>
</feature>
<evidence type="ECO:0000256" key="3">
    <source>
        <dbReference type="ARBA" id="ARBA00021616"/>
    </source>
</evidence>
<evidence type="ECO:0000259" key="11">
    <source>
        <dbReference type="PROSITE" id="PS51321"/>
    </source>
</evidence>
<dbReference type="InterPro" id="IPR011011">
    <property type="entry name" value="Znf_FYVE_PHD"/>
</dbReference>
<proteinExistence type="inferred from homology"/>
<dbReference type="PROSITE" id="PS50016">
    <property type="entry name" value="ZF_PHD_2"/>
    <property type="match status" value="1"/>
</dbReference>
<feature type="domain" description="TFIIS central" evidence="11">
    <location>
        <begin position="184"/>
        <end position="318"/>
    </location>
</feature>
<dbReference type="InterPro" id="IPR001965">
    <property type="entry name" value="Znf_PHD"/>
</dbReference>
<dbReference type="PANTHER" id="PTHR11477:SF0">
    <property type="entry name" value="IP08861P-RELATED"/>
    <property type="match status" value="1"/>
</dbReference>
<evidence type="ECO:0000259" key="10">
    <source>
        <dbReference type="PROSITE" id="PS50016"/>
    </source>
</evidence>
<dbReference type="InterPro" id="IPR019787">
    <property type="entry name" value="Znf_PHD-finger"/>
</dbReference>
<dbReference type="PROSITE" id="PS51321">
    <property type="entry name" value="TFIIS_CENTRAL"/>
    <property type="match status" value="1"/>
</dbReference>
<evidence type="ECO:0000256" key="6">
    <source>
        <dbReference type="ARBA" id="ARBA00022833"/>
    </source>
</evidence>
<dbReference type="CDD" id="cd21542">
    <property type="entry name" value="SPOC_Bye1p-like"/>
    <property type="match status" value="1"/>
</dbReference>
<dbReference type="InterPro" id="IPR019786">
    <property type="entry name" value="Zinc_finger_PHD-type_CS"/>
</dbReference>
<name>A0A0P1KMA5_9SACH</name>
<dbReference type="Proteomes" id="UP000236544">
    <property type="component" value="Unassembled WGS sequence"/>
</dbReference>
<keyword evidence="7" id="KW-0539">Nucleus</keyword>
<gene>
    <name evidence="12" type="ORF">LAQU0_S01e10528g</name>
</gene>
<keyword evidence="13" id="KW-1185">Reference proteome</keyword>
<dbReference type="EMBL" id="LN890560">
    <property type="protein sequence ID" value="CUS20609.1"/>
    <property type="molecule type" value="Genomic_DNA"/>
</dbReference>
<dbReference type="GO" id="GO:0005634">
    <property type="term" value="C:nucleus"/>
    <property type="evidence" value="ECO:0007669"/>
    <property type="project" value="TreeGrafter"/>
</dbReference>
<feature type="region of interest" description="Disordered" evidence="9">
    <location>
        <begin position="1"/>
        <end position="21"/>
    </location>
</feature>
<dbReference type="SMART" id="SM00249">
    <property type="entry name" value="PHD"/>
    <property type="match status" value="1"/>
</dbReference>
<dbReference type="SUPFAM" id="SSF46942">
    <property type="entry name" value="Elongation factor TFIIS domain 2"/>
    <property type="match status" value="1"/>
</dbReference>
<dbReference type="Gene3D" id="3.30.40.10">
    <property type="entry name" value="Zinc/RING finger domain, C3HC4 (zinc finger)"/>
    <property type="match status" value="1"/>
</dbReference>
<evidence type="ECO:0000256" key="5">
    <source>
        <dbReference type="ARBA" id="ARBA00022771"/>
    </source>
</evidence>
<evidence type="ECO:0000256" key="4">
    <source>
        <dbReference type="ARBA" id="ARBA00022723"/>
    </source>
</evidence>
<dbReference type="SMART" id="SM00510">
    <property type="entry name" value="TFS2M"/>
    <property type="match status" value="1"/>
</dbReference>
<evidence type="ECO:0000256" key="7">
    <source>
        <dbReference type="ARBA" id="ARBA00023242"/>
    </source>
</evidence>
<dbReference type="Gene3D" id="1.10.472.30">
    <property type="entry name" value="Transcription elongation factor S-II, central domain"/>
    <property type="match status" value="1"/>
</dbReference>
<dbReference type="InterPro" id="IPR036575">
    <property type="entry name" value="TFIIS_cen_dom_sf"/>
</dbReference>
<accession>A0A0P1KMA5</accession>
<dbReference type="AlphaFoldDB" id="A0A0P1KMA5"/>
<dbReference type="GO" id="GO:0006351">
    <property type="term" value="P:DNA-templated transcription"/>
    <property type="evidence" value="ECO:0007669"/>
    <property type="project" value="InterPro"/>
</dbReference>
<organism evidence="12 13">
    <name type="scientific">Lachancea quebecensis</name>
    <dbReference type="NCBI Taxonomy" id="1654605"/>
    <lineage>
        <taxon>Eukaryota</taxon>
        <taxon>Fungi</taxon>
        <taxon>Dikarya</taxon>
        <taxon>Ascomycota</taxon>
        <taxon>Saccharomycotina</taxon>
        <taxon>Saccharomycetes</taxon>
        <taxon>Saccharomycetales</taxon>
        <taxon>Saccharomycetaceae</taxon>
        <taxon>Lachancea</taxon>
    </lineage>
</organism>
<keyword evidence="5 8" id="KW-0863">Zinc-finger</keyword>
<evidence type="ECO:0000256" key="1">
    <source>
        <dbReference type="ARBA" id="ARBA00002311"/>
    </source>
</evidence>
<evidence type="ECO:0000256" key="8">
    <source>
        <dbReference type="PROSITE-ProRule" id="PRU00146"/>
    </source>
</evidence>
<comment type="similarity">
    <text evidence="2">Belongs to the BYE1 family.</text>
</comment>
<dbReference type="PANTHER" id="PTHR11477">
    <property type="entry name" value="TRANSCRIPTION FACTOR S-II ZINC FINGER DOMAIN-CONTAINING PROTEIN"/>
    <property type="match status" value="1"/>
</dbReference>
<dbReference type="InterPro" id="IPR003618">
    <property type="entry name" value="TFIIS_cen_dom"/>
</dbReference>
<dbReference type="GO" id="GO:0008270">
    <property type="term" value="F:zinc ion binding"/>
    <property type="evidence" value="ECO:0007669"/>
    <property type="project" value="UniProtKB-KW"/>
</dbReference>
<dbReference type="Pfam" id="PF07500">
    <property type="entry name" value="TFIIS_M"/>
    <property type="match status" value="1"/>
</dbReference>
<dbReference type="InterPro" id="IPR012921">
    <property type="entry name" value="SPOC_C"/>
</dbReference>
<dbReference type="InterPro" id="IPR013083">
    <property type="entry name" value="Znf_RING/FYVE/PHD"/>
</dbReference>